<dbReference type="EMBL" id="CP063410">
    <property type="protein sequence ID" value="QSZ36237.1"/>
    <property type="molecule type" value="Genomic_DNA"/>
</dbReference>
<feature type="compositionally biased region" description="Acidic residues" evidence="1">
    <location>
        <begin position="10"/>
        <end position="26"/>
    </location>
</feature>
<gene>
    <name evidence="2" type="ORF">DSL72_007363</name>
</gene>
<dbReference type="OrthoDB" id="428577at2759"/>
<name>A0A8A3PLF3_9HELO</name>
<keyword evidence="3" id="KW-1185">Reference proteome</keyword>
<evidence type="ECO:0000313" key="2">
    <source>
        <dbReference type="EMBL" id="QSZ36237.1"/>
    </source>
</evidence>
<sequence length="98" mass="11076">MTALTNVECGTDETDYDSDDLPDEPELSASAEERIPNPETHFQKRYFISSDVLLIGARNDYGLLVKEKCIPSQERALRMKGMLSGQQALRPPNTYRAR</sequence>
<reference evidence="2" key="1">
    <citation type="submission" date="2020-10" db="EMBL/GenBank/DDBJ databases">
        <title>Genome Sequence of Monilinia vaccinii-corymbosi Sheds Light on Mummy Berry Disease Infection of Blueberry and Mating Type.</title>
        <authorList>
            <person name="Yow A.G."/>
            <person name="Zhang Y."/>
            <person name="Bansal K."/>
            <person name="Eacker S.M."/>
            <person name="Sullivan S."/>
            <person name="Liachko I."/>
            <person name="Cubeta M.A."/>
            <person name="Rollins J.A."/>
            <person name="Ashrafi H."/>
        </authorList>
    </citation>
    <scope>NUCLEOTIDE SEQUENCE</scope>
    <source>
        <strain evidence="2">RL-1</strain>
    </source>
</reference>
<accession>A0A8A3PLF3</accession>
<feature type="region of interest" description="Disordered" evidence="1">
    <location>
        <begin position="1"/>
        <end position="38"/>
    </location>
</feature>
<evidence type="ECO:0000256" key="1">
    <source>
        <dbReference type="SAM" id="MobiDB-lite"/>
    </source>
</evidence>
<dbReference type="AlphaFoldDB" id="A0A8A3PLF3"/>
<organism evidence="2 3">
    <name type="scientific">Monilinia vaccinii-corymbosi</name>
    <dbReference type="NCBI Taxonomy" id="61207"/>
    <lineage>
        <taxon>Eukaryota</taxon>
        <taxon>Fungi</taxon>
        <taxon>Dikarya</taxon>
        <taxon>Ascomycota</taxon>
        <taxon>Pezizomycotina</taxon>
        <taxon>Leotiomycetes</taxon>
        <taxon>Helotiales</taxon>
        <taxon>Sclerotiniaceae</taxon>
        <taxon>Monilinia</taxon>
    </lineage>
</organism>
<proteinExistence type="predicted"/>
<protein>
    <submittedName>
        <fullName evidence="2">Uncharacterized protein</fullName>
    </submittedName>
</protein>
<evidence type="ECO:0000313" key="3">
    <source>
        <dbReference type="Proteomes" id="UP000672032"/>
    </source>
</evidence>
<dbReference type="Proteomes" id="UP000672032">
    <property type="component" value="Chromosome 6"/>
</dbReference>